<proteinExistence type="inferred from homology"/>
<keyword evidence="2" id="KW-0874">Quinone</keyword>
<keyword evidence="2" id="KW-0472">Membrane</keyword>
<comment type="caution">
    <text evidence="3">The sequence shown here is derived from an EMBL/GenBank/DDBJ whole genome shotgun (WGS) entry which is preliminary data.</text>
</comment>
<protein>
    <recommendedName>
        <fullName evidence="2">NADH-quinone oxidoreductase subunit J</fullName>
        <ecNumber evidence="2">7.1.1.-</ecNumber>
    </recommendedName>
</protein>
<organism evidence="3 4">
    <name type="scientific">Fimbriiglobus ruber</name>
    <dbReference type="NCBI Taxonomy" id="1908690"/>
    <lineage>
        <taxon>Bacteria</taxon>
        <taxon>Pseudomonadati</taxon>
        <taxon>Planctomycetota</taxon>
        <taxon>Planctomycetia</taxon>
        <taxon>Gemmatales</taxon>
        <taxon>Gemmataceae</taxon>
        <taxon>Fimbriiglobus</taxon>
    </lineage>
</organism>
<dbReference type="InterPro" id="IPR042106">
    <property type="entry name" value="Nuo/plastoQ_OxRdtase_6_NuoJ"/>
</dbReference>
<comment type="subcellular location">
    <subcellularLocation>
        <location evidence="2">Cell membrane</location>
        <topology evidence="2">Multi-pass membrane protein</topology>
    </subcellularLocation>
</comment>
<evidence type="ECO:0000256" key="1">
    <source>
        <dbReference type="ARBA" id="ARBA00005698"/>
    </source>
</evidence>
<dbReference type="GO" id="GO:0008137">
    <property type="term" value="F:NADH dehydrogenase (ubiquinone) activity"/>
    <property type="evidence" value="ECO:0007669"/>
    <property type="project" value="UniProtKB-UniRule"/>
</dbReference>
<dbReference type="EC" id="7.1.1.-" evidence="2"/>
<dbReference type="PANTHER" id="PTHR33269:SF17">
    <property type="entry name" value="NADH-UBIQUINONE OXIDOREDUCTASE CHAIN 6"/>
    <property type="match status" value="1"/>
</dbReference>
<comment type="similarity">
    <text evidence="1 2">Belongs to the complex I subunit 6 family.</text>
</comment>
<keyword evidence="2" id="KW-1003">Cell membrane</keyword>
<keyword evidence="2" id="KW-1133">Transmembrane helix</keyword>
<feature type="transmembrane region" description="Helical" evidence="2">
    <location>
        <begin position="92"/>
        <end position="115"/>
    </location>
</feature>
<sequence length="185" mass="18765">MTLPLLLFAIVAAITAGSALGVVLSRSVVRAAVWLLFTLIGVSFVYLLLGAEFLGAAQLIVYVGGTLVLVVFGVMLTSQGPFGGARPHGAEWFVGGTLAAVLFSLLVLVSLQIAAPVPDPGGDGHPLPGAGPLGLAFLGVAQQSPPGSMAVTFLLPFEIVSIHLLVVLIAAAYLARAKRRAAGGS</sequence>
<dbReference type="RefSeq" id="WP_088251785.1">
    <property type="nucleotide sequence ID" value="NZ_NIDE01000001.1"/>
</dbReference>
<dbReference type="GO" id="GO:0048038">
    <property type="term" value="F:quinone binding"/>
    <property type="evidence" value="ECO:0007669"/>
    <property type="project" value="UniProtKB-UniRule"/>
</dbReference>
<evidence type="ECO:0000313" key="4">
    <source>
        <dbReference type="Proteomes" id="UP000214646"/>
    </source>
</evidence>
<keyword evidence="4" id="KW-1185">Reference proteome</keyword>
<dbReference type="PANTHER" id="PTHR33269">
    <property type="entry name" value="NADH-UBIQUINONE OXIDOREDUCTASE CHAIN 6"/>
    <property type="match status" value="1"/>
</dbReference>
<evidence type="ECO:0000313" key="3">
    <source>
        <dbReference type="EMBL" id="OWK46573.1"/>
    </source>
</evidence>
<keyword evidence="2" id="KW-0812">Transmembrane</keyword>
<feature type="transmembrane region" description="Helical" evidence="2">
    <location>
        <begin position="150"/>
        <end position="175"/>
    </location>
</feature>
<accession>A0A225E022</accession>
<dbReference type="EMBL" id="NIDE01000001">
    <property type="protein sequence ID" value="OWK46573.1"/>
    <property type="molecule type" value="Genomic_DNA"/>
</dbReference>
<keyword evidence="2" id="KW-0520">NAD</keyword>
<dbReference type="GO" id="GO:0005886">
    <property type="term" value="C:plasma membrane"/>
    <property type="evidence" value="ECO:0007669"/>
    <property type="project" value="UniProtKB-SubCell"/>
</dbReference>
<comment type="function">
    <text evidence="2">NDH-1 shuttles electrons from NADH, via FMN and iron-sulfur (Fe-S) centers, to quinones in the respiratory chain. Couples the redox reaction to proton translocation (for every two electrons transferred, four hydrogen ions are translocated across the cytoplasmic membrane), and thus conserves the redox energy in a proton gradient.</text>
</comment>
<feature type="transmembrane region" description="Helical" evidence="2">
    <location>
        <begin position="61"/>
        <end position="80"/>
    </location>
</feature>
<reference evidence="4" key="1">
    <citation type="submission" date="2017-06" db="EMBL/GenBank/DDBJ databases">
        <title>Genome analysis of Fimbriiglobus ruber SP5, the first member of the order Planctomycetales with confirmed chitinolytic capability.</title>
        <authorList>
            <person name="Ravin N.V."/>
            <person name="Rakitin A.L."/>
            <person name="Ivanova A.A."/>
            <person name="Beletsky A.V."/>
            <person name="Kulichevskaya I.S."/>
            <person name="Mardanov A.V."/>
            <person name="Dedysh S.N."/>
        </authorList>
    </citation>
    <scope>NUCLEOTIDE SEQUENCE [LARGE SCALE GENOMIC DNA]</scope>
    <source>
        <strain evidence="4">SP5</strain>
    </source>
</reference>
<dbReference type="Pfam" id="PF00499">
    <property type="entry name" value="Oxidored_q3"/>
    <property type="match status" value="1"/>
</dbReference>
<name>A0A225E022_9BACT</name>
<feature type="transmembrane region" description="Helical" evidence="2">
    <location>
        <begin position="31"/>
        <end position="49"/>
    </location>
</feature>
<gene>
    <name evidence="3" type="ORF">FRUB_00272</name>
</gene>
<comment type="caution">
    <text evidence="2">Lacks conserved residue(s) required for the propagation of feature annotation.</text>
</comment>
<evidence type="ECO:0000256" key="2">
    <source>
        <dbReference type="RuleBase" id="RU004429"/>
    </source>
</evidence>
<keyword evidence="3" id="KW-0830">Ubiquinone</keyword>
<dbReference type="Gene3D" id="1.20.120.1200">
    <property type="entry name" value="NADH-ubiquinone/plastoquinone oxidoreductase chain 6, subunit NuoJ"/>
    <property type="match status" value="1"/>
</dbReference>
<dbReference type="AlphaFoldDB" id="A0A225E022"/>
<dbReference type="InterPro" id="IPR001457">
    <property type="entry name" value="NADH_UbQ/plastoQ_OxRdtase_su6"/>
</dbReference>
<comment type="catalytic activity">
    <reaction evidence="2">
        <text>a quinone + NADH + 5 H(+)(in) = a quinol + NAD(+) + 4 H(+)(out)</text>
        <dbReference type="Rhea" id="RHEA:57888"/>
        <dbReference type="ChEBI" id="CHEBI:15378"/>
        <dbReference type="ChEBI" id="CHEBI:24646"/>
        <dbReference type="ChEBI" id="CHEBI:57540"/>
        <dbReference type="ChEBI" id="CHEBI:57945"/>
        <dbReference type="ChEBI" id="CHEBI:132124"/>
    </reaction>
</comment>
<dbReference type="Proteomes" id="UP000214646">
    <property type="component" value="Unassembled WGS sequence"/>
</dbReference>